<dbReference type="Pfam" id="PF04218">
    <property type="entry name" value="CENP-B_N"/>
    <property type="match status" value="2"/>
</dbReference>
<dbReference type="Pfam" id="PF03221">
    <property type="entry name" value="HTH_Tnp_Tc5"/>
    <property type="match status" value="2"/>
</dbReference>
<feature type="region of interest" description="Disordered" evidence="4">
    <location>
        <begin position="1"/>
        <end position="54"/>
    </location>
</feature>
<feature type="compositionally biased region" description="Basic and acidic residues" evidence="4">
    <location>
        <begin position="1"/>
        <end position="13"/>
    </location>
</feature>
<name>A0A8J4YIL3_CHIOP</name>
<reference evidence="6" key="1">
    <citation type="submission" date="2020-07" db="EMBL/GenBank/DDBJ databases">
        <title>The High-quality genome of the commercially important snow crab, Chionoecetes opilio.</title>
        <authorList>
            <person name="Jeong J.-H."/>
            <person name="Ryu S."/>
        </authorList>
    </citation>
    <scope>NUCLEOTIDE SEQUENCE</scope>
    <source>
        <strain evidence="6">MADBK_172401_WGS</strain>
        <tissue evidence="6">Digestive gland</tissue>
    </source>
</reference>
<evidence type="ECO:0000313" key="6">
    <source>
        <dbReference type="EMBL" id="KAG0722090.1"/>
    </source>
</evidence>
<protein>
    <submittedName>
        <fullName evidence="6">Tigger transposable element-derived protein 2</fullName>
    </submittedName>
</protein>
<gene>
    <name evidence="6" type="primary">Tigd2_0</name>
    <name evidence="6" type="ORF">GWK47_045113</name>
</gene>
<evidence type="ECO:0000256" key="4">
    <source>
        <dbReference type="SAM" id="MobiDB-lite"/>
    </source>
</evidence>
<dbReference type="PROSITE" id="PS51253">
    <property type="entry name" value="HTH_CENPB"/>
    <property type="match status" value="2"/>
</dbReference>
<evidence type="ECO:0000259" key="5">
    <source>
        <dbReference type="PROSITE" id="PS51253"/>
    </source>
</evidence>
<proteinExistence type="predicted"/>
<dbReference type="AlphaFoldDB" id="A0A8J4YIL3"/>
<feature type="domain" description="HTH CENPB-type" evidence="5">
    <location>
        <begin position="44"/>
        <end position="116"/>
    </location>
</feature>
<accession>A0A8J4YIL3</accession>
<sequence>MNLDIKSEPKFEIEAGDYDDDDDQEVDSTENGDKMHDGNEDEHSTASDTAQSLDGVNQAVMQWYTKQEAEGVPVNNVDIDEAAERLAQELGFTDFKLNSTGWPLRFRKPQDVGKTTENDDDDDDDDDPGLRVKKVLRIQDQITAFQRLQAGESAEQIAGDLGVSKATILSVKKKLKDTLFTPSLDQNYKIKVENQTKNESENPYDETEDGTMATITPKYESTKETVWALIERRKRLKFSKNGIPRKDRSLTYDEKVEAIEQFKSGITLRQIARNFSVSNSTIHRVKKEFSKSHQLAYKNYMKLEEKVNVLERLDEGETIAEIAENIKVNESTVRSIKKNRIKIMNVFKASIRSISIAPATTPILNTKEKIEQKLLVWINDLKRRKMPIHSAMILKKALMIQMSISQEKGSSSSQTFTPSKDWLNSFKKRHNIQKHDCLLNRLPFGGILVYILTRCAKGMTLSKFAEGLREMYLNRNLPENPNRCNSFTPRIILVRQEQDPVVKYTMLDAVNYHDV</sequence>
<dbReference type="InterPro" id="IPR036388">
    <property type="entry name" value="WH-like_DNA-bd_sf"/>
</dbReference>
<feature type="compositionally biased region" description="Acidic residues" evidence="4">
    <location>
        <begin position="14"/>
        <end position="30"/>
    </location>
</feature>
<evidence type="ECO:0000256" key="2">
    <source>
        <dbReference type="ARBA" id="ARBA00023125"/>
    </source>
</evidence>
<feature type="region of interest" description="Disordered" evidence="4">
    <location>
        <begin position="106"/>
        <end position="128"/>
    </location>
</feature>
<dbReference type="OrthoDB" id="125347at2759"/>
<dbReference type="InterPro" id="IPR007889">
    <property type="entry name" value="HTH_Psq"/>
</dbReference>
<feature type="compositionally biased region" description="Basic and acidic residues" evidence="4">
    <location>
        <begin position="108"/>
        <end position="117"/>
    </location>
</feature>
<feature type="domain" description="HTH CENPB-type" evidence="5">
    <location>
        <begin position="358"/>
        <end position="436"/>
    </location>
</feature>
<feature type="compositionally biased region" description="Acidic residues" evidence="4">
    <location>
        <begin position="118"/>
        <end position="127"/>
    </location>
</feature>
<dbReference type="PANTHER" id="PTHR19303">
    <property type="entry name" value="TRANSPOSON"/>
    <property type="match status" value="1"/>
</dbReference>
<dbReference type="GO" id="GO:0005634">
    <property type="term" value="C:nucleus"/>
    <property type="evidence" value="ECO:0007669"/>
    <property type="project" value="UniProtKB-SubCell"/>
</dbReference>
<dbReference type="InterPro" id="IPR050863">
    <property type="entry name" value="CenT-Element_Derived"/>
</dbReference>
<dbReference type="Gene3D" id="1.10.10.60">
    <property type="entry name" value="Homeodomain-like"/>
    <property type="match status" value="3"/>
</dbReference>
<evidence type="ECO:0000256" key="1">
    <source>
        <dbReference type="ARBA" id="ARBA00004123"/>
    </source>
</evidence>
<organism evidence="6 7">
    <name type="scientific">Chionoecetes opilio</name>
    <name type="common">Atlantic snow crab</name>
    <name type="synonym">Cancer opilio</name>
    <dbReference type="NCBI Taxonomy" id="41210"/>
    <lineage>
        <taxon>Eukaryota</taxon>
        <taxon>Metazoa</taxon>
        <taxon>Ecdysozoa</taxon>
        <taxon>Arthropoda</taxon>
        <taxon>Crustacea</taxon>
        <taxon>Multicrustacea</taxon>
        <taxon>Malacostraca</taxon>
        <taxon>Eumalacostraca</taxon>
        <taxon>Eucarida</taxon>
        <taxon>Decapoda</taxon>
        <taxon>Pleocyemata</taxon>
        <taxon>Brachyura</taxon>
        <taxon>Eubrachyura</taxon>
        <taxon>Majoidea</taxon>
        <taxon>Majidae</taxon>
        <taxon>Chionoecetes</taxon>
    </lineage>
</organism>
<dbReference type="Proteomes" id="UP000770661">
    <property type="component" value="Unassembled WGS sequence"/>
</dbReference>
<comment type="subcellular location">
    <subcellularLocation>
        <location evidence="1">Nucleus</location>
    </subcellularLocation>
</comment>
<keyword evidence="2" id="KW-0238">DNA-binding</keyword>
<dbReference type="InterPro" id="IPR006600">
    <property type="entry name" value="HTH_CenpB_DNA-bd_dom"/>
</dbReference>
<dbReference type="SUPFAM" id="SSF46689">
    <property type="entry name" value="Homeodomain-like"/>
    <property type="match status" value="4"/>
</dbReference>
<keyword evidence="7" id="KW-1185">Reference proteome</keyword>
<dbReference type="EMBL" id="JACEEZ010010020">
    <property type="protein sequence ID" value="KAG0722090.1"/>
    <property type="molecule type" value="Genomic_DNA"/>
</dbReference>
<dbReference type="Gene3D" id="1.10.10.10">
    <property type="entry name" value="Winged helix-like DNA-binding domain superfamily/Winged helix DNA-binding domain"/>
    <property type="match status" value="2"/>
</dbReference>
<evidence type="ECO:0000256" key="3">
    <source>
        <dbReference type="ARBA" id="ARBA00023242"/>
    </source>
</evidence>
<dbReference type="GO" id="GO:0003677">
    <property type="term" value="F:DNA binding"/>
    <property type="evidence" value="ECO:0007669"/>
    <property type="project" value="UniProtKB-KW"/>
</dbReference>
<evidence type="ECO:0000313" key="7">
    <source>
        <dbReference type="Proteomes" id="UP000770661"/>
    </source>
</evidence>
<dbReference type="PANTHER" id="PTHR19303:SF52">
    <property type="entry name" value="TIGGER TRANSPOSABLE ELEMENT-DERIVED PROTEIN 6"/>
    <property type="match status" value="1"/>
</dbReference>
<dbReference type="SMART" id="SM00674">
    <property type="entry name" value="CENPB"/>
    <property type="match status" value="2"/>
</dbReference>
<keyword evidence="3" id="KW-0539">Nucleus</keyword>
<feature type="compositionally biased region" description="Basic and acidic residues" evidence="4">
    <location>
        <begin position="31"/>
        <end position="45"/>
    </location>
</feature>
<dbReference type="InterPro" id="IPR009057">
    <property type="entry name" value="Homeodomain-like_sf"/>
</dbReference>
<comment type="caution">
    <text evidence="6">The sequence shown here is derived from an EMBL/GenBank/DDBJ whole genome shotgun (WGS) entry which is preliminary data.</text>
</comment>